<sequence>MSLSWMPLCASSHQSLLFLWIKILAPHQSLTHIICYRTMITSLYQSICQLIATIEVTQLMLLVFSEPLTRPPSSASQSTHWRLFVYFKGTKSVNKYMKGCTPLLTFCMAHMLSILWNISISIFAEYNLAISL</sequence>
<gene>
    <name evidence="1" type="ORF">BN9_099300</name>
</gene>
<comment type="caution">
    <text evidence="1">The sequence shown here is derived from an EMBL/GenBank/DDBJ whole genome shotgun (WGS) entry which is preliminary data.</text>
</comment>
<reference evidence="1 2" key="1">
    <citation type="submission" date="2012-05" db="EMBL/GenBank/DDBJ databases">
        <title>Recombination and specialization in a pathogen metapopulation.</title>
        <authorList>
            <person name="Gardiner A."/>
            <person name="Kemen E."/>
            <person name="Schultz-Larsen T."/>
            <person name="MacLean D."/>
            <person name="Van Oosterhout C."/>
            <person name="Jones J.D.G."/>
        </authorList>
    </citation>
    <scope>NUCLEOTIDE SEQUENCE [LARGE SCALE GENOMIC DNA]</scope>
    <source>
        <strain evidence="1 2">Ac Nc2</strain>
    </source>
</reference>
<protein>
    <submittedName>
        <fullName evidence="1">Uncharacterized protein</fullName>
    </submittedName>
</protein>
<dbReference type="Proteomes" id="UP000053237">
    <property type="component" value="Unassembled WGS sequence"/>
</dbReference>
<dbReference type="InParanoid" id="A0A024GQ88"/>
<dbReference type="AlphaFoldDB" id="A0A024GQ88"/>
<name>A0A024GQ88_9STRA</name>
<dbReference type="EMBL" id="CAIX01000244">
    <property type="protein sequence ID" value="CCI48731.1"/>
    <property type="molecule type" value="Genomic_DNA"/>
</dbReference>
<accession>A0A024GQ88</accession>
<organism evidence="1 2">
    <name type="scientific">Albugo candida</name>
    <dbReference type="NCBI Taxonomy" id="65357"/>
    <lineage>
        <taxon>Eukaryota</taxon>
        <taxon>Sar</taxon>
        <taxon>Stramenopiles</taxon>
        <taxon>Oomycota</taxon>
        <taxon>Peronosporomycetes</taxon>
        <taxon>Albuginales</taxon>
        <taxon>Albuginaceae</taxon>
        <taxon>Albugo</taxon>
    </lineage>
</organism>
<evidence type="ECO:0000313" key="1">
    <source>
        <dbReference type="EMBL" id="CCI48731.1"/>
    </source>
</evidence>
<keyword evidence="2" id="KW-1185">Reference proteome</keyword>
<proteinExistence type="predicted"/>
<evidence type="ECO:0000313" key="2">
    <source>
        <dbReference type="Proteomes" id="UP000053237"/>
    </source>
</evidence>